<keyword evidence="3" id="KW-0804">Transcription</keyword>
<name>A0A9E8ZIB2_9CYAN</name>
<protein>
    <submittedName>
        <fullName evidence="6">TetR-like C-terminal domain-containing protein</fullName>
    </submittedName>
</protein>
<dbReference type="Gene3D" id="1.10.357.10">
    <property type="entry name" value="Tetracycline Repressor, domain 2"/>
    <property type="match status" value="1"/>
</dbReference>
<feature type="DNA-binding region" description="H-T-H motif" evidence="4">
    <location>
        <begin position="32"/>
        <end position="51"/>
    </location>
</feature>
<keyword evidence="7" id="KW-1185">Reference proteome</keyword>
<keyword evidence="2 4" id="KW-0238">DNA-binding</keyword>
<dbReference type="InterPro" id="IPR001647">
    <property type="entry name" value="HTH_TetR"/>
</dbReference>
<dbReference type="Pfam" id="PF00440">
    <property type="entry name" value="TetR_N"/>
    <property type="match status" value="1"/>
</dbReference>
<dbReference type="EMBL" id="CP113797">
    <property type="protein sequence ID" value="WAL61793.1"/>
    <property type="molecule type" value="Genomic_DNA"/>
</dbReference>
<dbReference type="Gene3D" id="1.10.10.60">
    <property type="entry name" value="Homeodomain-like"/>
    <property type="match status" value="1"/>
</dbReference>
<evidence type="ECO:0000256" key="2">
    <source>
        <dbReference type="ARBA" id="ARBA00023125"/>
    </source>
</evidence>
<dbReference type="InterPro" id="IPR009057">
    <property type="entry name" value="Homeodomain-like_sf"/>
</dbReference>
<feature type="domain" description="HTH tetR-type" evidence="5">
    <location>
        <begin position="9"/>
        <end position="69"/>
    </location>
</feature>
<dbReference type="Proteomes" id="UP001163152">
    <property type="component" value="Chromosome"/>
</dbReference>
<dbReference type="AlphaFoldDB" id="A0A9E8ZIB2"/>
<keyword evidence="1" id="KW-0805">Transcription regulation</keyword>
<dbReference type="InterPro" id="IPR036271">
    <property type="entry name" value="Tet_transcr_reg_TetR-rel_C_sf"/>
</dbReference>
<evidence type="ECO:0000313" key="7">
    <source>
        <dbReference type="Proteomes" id="UP001163152"/>
    </source>
</evidence>
<sequence length="211" mass="24177">MGRPLKENSLTPQDLVQAAIACLDREGESALGVNRVARELGVKPPAIYKHLDGNTGLRRAVALEIWSNYLTDCQSQMIDITEPRTLLRIGAQATRDFAQRYPARYAVMTQYQMRPTDPEEAEIIQNSLHFFQQSLQLYKLSEDALIDVMRMVNAAIYGFITREQQDLMTLNGFITREQQDLMTLNRSTDQSYEVMLDALIVAIEYIRQNDR</sequence>
<proteinExistence type="predicted"/>
<reference evidence="6" key="1">
    <citation type="submission" date="2022-12" db="EMBL/GenBank/DDBJ databases">
        <title>Polyphasic identification of a Novel Hot-Spring Cyanobacterium Ocullathermofonsia sinensis gen nov. sp. nov. and Genomic Insights on its Adaptations to the Thermal Habitat.</title>
        <authorList>
            <person name="Daroch M."/>
            <person name="Tang J."/>
            <person name="Jiang Y."/>
        </authorList>
    </citation>
    <scope>NUCLEOTIDE SEQUENCE</scope>
    <source>
        <strain evidence="6">PKUAC-SCTA174</strain>
    </source>
</reference>
<dbReference type="KEGG" id="tsin:OXH18_07365"/>
<organism evidence="6 7">
    <name type="scientific">Thermocoleostomius sinensis A174</name>
    <dbReference type="NCBI Taxonomy" id="2016057"/>
    <lineage>
        <taxon>Bacteria</taxon>
        <taxon>Bacillati</taxon>
        <taxon>Cyanobacteriota</taxon>
        <taxon>Cyanophyceae</taxon>
        <taxon>Oculatellales</taxon>
        <taxon>Oculatellaceae</taxon>
        <taxon>Thermocoleostomius</taxon>
    </lineage>
</organism>
<dbReference type="PROSITE" id="PS50977">
    <property type="entry name" value="HTH_TETR_2"/>
    <property type="match status" value="1"/>
</dbReference>
<dbReference type="RefSeq" id="WP_268611837.1">
    <property type="nucleotide sequence ID" value="NZ_CP113797.1"/>
</dbReference>
<dbReference type="Pfam" id="PF13305">
    <property type="entry name" value="TetR_C_33"/>
    <property type="match status" value="1"/>
</dbReference>
<dbReference type="SUPFAM" id="SSF46689">
    <property type="entry name" value="Homeodomain-like"/>
    <property type="match status" value="1"/>
</dbReference>
<gene>
    <name evidence="6" type="ORF">OXH18_07365</name>
</gene>
<evidence type="ECO:0000259" key="5">
    <source>
        <dbReference type="PROSITE" id="PS50977"/>
    </source>
</evidence>
<evidence type="ECO:0000256" key="1">
    <source>
        <dbReference type="ARBA" id="ARBA00023015"/>
    </source>
</evidence>
<evidence type="ECO:0000256" key="4">
    <source>
        <dbReference type="PROSITE-ProRule" id="PRU00335"/>
    </source>
</evidence>
<evidence type="ECO:0000313" key="6">
    <source>
        <dbReference type="EMBL" id="WAL61793.1"/>
    </source>
</evidence>
<dbReference type="SUPFAM" id="SSF48498">
    <property type="entry name" value="Tetracyclin repressor-like, C-terminal domain"/>
    <property type="match status" value="1"/>
</dbReference>
<accession>A0A9E8ZIB2</accession>
<dbReference type="GO" id="GO:0003677">
    <property type="term" value="F:DNA binding"/>
    <property type="evidence" value="ECO:0007669"/>
    <property type="project" value="UniProtKB-UniRule"/>
</dbReference>
<dbReference type="InterPro" id="IPR025996">
    <property type="entry name" value="MT1864/Rv1816-like_C"/>
</dbReference>
<evidence type="ECO:0000256" key="3">
    <source>
        <dbReference type="ARBA" id="ARBA00023163"/>
    </source>
</evidence>